<dbReference type="NCBIfam" id="TIGR00466">
    <property type="entry name" value="kdsB"/>
    <property type="match status" value="1"/>
</dbReference>
<name>A0A520N750_9GAMM</name>
<dbReference type="SUPFAM" id="SSF53448">
    <property type="entry name" value="Nucleotide-diphospho-sugar transferases"/>
    <property type="match status" value="1"/>
</dbReference>
<proteinExistence type="predicted"/>
<dbReference type="InterPro" id="IPR003329">
    <property type="entry name" value="Cytidylyl_trans"/>
</dbReference>
<dbReference type="InterPro" id="IPR029044">
    <property type="entry name" value="Nucleotide-diphossugar_trans"/>
</dbReference>
<sequence>MNDDFYIIIPSRIGSTRLKNKPLIDINGESLIQRVFKNALNISPNTFVATDSELIAKNLEIITNNVIMTANEHISGTDRVHEAATKLNLNEQTLILNLQGDEPFIPNDLISQMKNNFYSLSCDIVTASNPLKSKEDIHNPSCVMVEVDENNYAKQFLRTGSLNNPMRHIGIYGYSLKTLNQLVSLKPTENEIKLKLEQLRFLENDFSIYVSNYIDDIPDGIDTADDVLKAKNYLLDI</sequence>
<dbReference type="EC" id="2.7.7.38" evidence="4"/>
<evidence type="ECO:0000256" key="3">
    <source>
        <dbReference type="ARBA" id="ARBA00022985"/>
    </source>
</evidence>
<gene>
    <name evidence="4" type="primary">kdsB</name>
    <name evidence="4" type="ORF">EVA97_00150</name>
</gene>
<dbReference type="InterPro" id="IPR004528">
    <property type="entry name" value="KdsB"/>
</dbReference>
<dbReference type="GO" id="GO:0005829">
    <property type="term" value="C:cytosol"/>
    <property type="evidence" value="ECO:0007669"/>
    <property type="project" value="TreeGrafter"/>
</dbReference>
<keyword evidence="1 4" id="KW-0808">Transferase</keyword>
<dbReference type="GO" id="GO:0008690">
    <property type="term" value="F:3-deoxy-manno-octulosonate cytidylyltransferase activity"/>
    <property type="evidence" value="ECO:0007669"/>
    <property type="project" value="UniProtKB-EC"/>
</dbReference>
<dbReference type="GO" id="GO:0009103">
    <property type="term" value="P:lipopolysaccharide biosynthetic process"/>
    <property type="evidence" value="ECO:0007669"/>
    <property type="project" value="UniProtKB-KW"/>
</dbReference>
<keyword evidence="2 4" id="KW-0548">Nucleotidyltransferase</keyword>
<dbReference type="EMBL" id="SHBJ01000001">
    <property type="protein sequence ID" value="RZO29287.1"/>
    <property type="molecule type" value="Genomic_DNA"/>
</dbReference>
<comment type="caution">
    <text evidence="4">The sequence shown here is derived from an EMBL/GenBank/DDBJ whole genome shotgun (WGS) entry which is preliminary data.</text>
</comment>
<evidence type="ECO:0000313" key="5">
    <source>
        <dbReference type="Proteomes" id="UP000315283"/>
    </source>
</evidence>
<dbReference type="Pfam" id="PF02348">
    <property type="entry name" value="CTP_transf_3"/>
    <property type="match status" value="1"/>
</dbReference>
<dbReference type="NCBIfam" id="NF003952">
    <property type="entry name" value="PRK05450.1-5"/>
    <property type="match status" value="1"/>
</dbReference>
<keyword evidence="3" id="KW-0448">Lipopolysaccharide biosynthesis</keyword>
<protein>
    <submittedName>
        <fullName evidence="4">3-deoxy-manno-octulosonate cytidylyltransferase</fullName>
        <ecNumber evidence="4">2.7.7.38</ecNumber>
    </submittedName>
</protein>
<organism evidence="4 5">
    <name type="scientific">SAR86 cluster bacterium</name>
    <dbReference type="NCBI Taxonomy" id="2030880"/>
    <lineage>
        <taxon>Bacteria</taxon>
        <taxon>Pseudomonadati</taxon>
        <taxon>Pseudomonadota</taxon>
        <taxon>Gammaproteobacteria</taxon>
        <taxon>SAR86 cluster</taxon>
    </lineage>
</organism>
<evidence type="ECO:0000256" key="1">
    <source>
        <dbReference type="ARBA" id="ARBA00022679"/>
    </source>
</evidence>
<evidence type="ECO:0000313" key="4">
    <source>
        <dbReference type="EMBL" id="RZO29287.1"/>
    </source>
</evidence>
<dbReference type="AlphaFoldDB" id="A0A520N750"/>
<dbReference type="PANTHER" id="PTHR42866">
    <property type="entry name" value="3-DEOXY-MANNO-OCTULOSONATE CYTIDYLYLTRANSFERASE"/>
    <property type="match status" value="1"/>
</dbReference>
<dbReference type="Proteomes" id="UP000315283">
    <property type="component" value="Unassembled WGS sequence"/>
</dbReference>
<dbReference type="Gene3D" id="3.90.550.10">
    <property type="entry name" value="Spore Coat Polysaccharide Biosynthesis Protein SpsA, Chain A"/>
    <property type="match status" value="1"/>
</dbReference>
<dbReference type="PANTHER" id="PTHR42866:SF2">
    <property type="entry name" value="3-DEOXY-MANNO-OCTULOSONATE CYTIDYLYLTRANSFERASE, MITOCHONDRIAL"/>
    <property type="match status" value="1"/>
</dbReference>
<evidence type="ECO:0000256" key="2">
    <source>
        <dbReference type="ARBA" id="ARBA00022695"/>
    </source>
</evidence>
<accession>A0A520N750</accession>
<reference evidence="4 5" key="1">
    <citation type="submission" date="2019-02" db="EMBL/GenBank/DDBJ databases">
        <title>Prokaryotic population dynamics and viral predation in marine succession experiment using metagenomics: the confinement effect.</title>
        <authorList>
            <person name="Haro-Moreno J.M."/>
            <person name="Rodriguez-Valera F."/>
            <person name="Lopez-Perez M."/>
        </authorList>
    </citation>
    <scope>NUCLEOTIDE SEQUENCE [LARGE SCALE GENOMIC DNA]</scope>
    <source>
        <strain evidence="4">MED-G164</strain>
    </source>
</reference>